<name>A0A1I7FNW4_9PROT</name>
<dbReference type="InterPro" id="IPR009081">
    <property type="entry name" value="PP-bd_ACP"/>
</dbReference>
<dbReference type="GO" id="GO:0047527">
    <property type="term" value="F:2,3-dihydroxybenzoate-serine ligase activity"/>
    <property type="evidence" value="ECO:0007669"/>
    <property type="project" value="TreeGrafter"/>
</dbReference>
<dbReference type="GO" id="GO:0006631">
    <property type="term" value="P:fatty acid metabolic process"/>
    <property type="evidence" value="ECO:0007669"/>
    <property type="project" value="UniProtKB-KW"/>
</dbReference>
<keyword evidence="4" id="KW-0276">Fatty acid metabolism</keyword>
<dbReference type="SUPFAM" id="SSF56801">
    <property type="entry name" value="Acetyl-CoA synthetase-like"/>
    <property type="match status" value="2"/>
</dbReference>
<dbReference type="FunFam" id="2.30.38.10:FF:000001">
    <property type="entry name" value="Non-ribosomal peptide synthetase PvdI"/>
    <property type="match status" value="1"/>
</dbReference>
<keyword evidence="6" id="KW-1133">Transmembrane helix</keyword>
<organism evidence="8 9">
    <name type="scientific">Nitrosospira multiformis</name>
    <dbReference type="NCBI Taxonomy" id="1231"/>
    <lineage>
        <taxon>Bacteria</taxon>
        <taxon>Pseudomonadati</taxon>
        <taxon>Pseudomonadota</taxon>
        <taxon>Betaproteobacteria</taxon>
        <taxon>Nitrosomonadales</taxon>
        <taxon>Nitrosomonadaceae</taxon>
        <taxon>Nitrosospira</taxon>
    </lineage>
</organism>
<dbReference type="InterPro" id="IPR040097">
    <property type="entry name" value="FAAL/FAAC"/>
</dbReference>
<dbReference type="InterPro" id="IPR020806">
    <property type="entry name" value="PKS_PP-bd"/>
</dbReference>
<evidence type="ECO:0000256" key="5">
    <source>
        <dbReference type="ARBA" id="ARBA00023098"/>
    </source>
</evidence>
<dbReference type="Proteomes" id="UP000182649">
    <property type="component" value="Unassembled WGS sequence"/>
</dbReference>
<dbReference type="GO" id="GO:0008610">
    <property type="term" value="P:lipid biosynthetic process"/>
    <property type="evidence" value="ECO:0007669"/>
    <property type="project" value="InterPro"/>
</dbReference>
<dbReference type="FunFam" id="3.30.559.10:FF:000012">
    <property type="entry name" value="Non-ribosomal peptide synthetase"/>
    <property type="match status" value="1"/>
</dbReference>
<dbReference type="NCBIfam" id="TIGR01733">
    <property type="entry name" value="AA-adenyl-dom"/>
    <property type="match status" value="1"/>
</dbReference>
<dbReference type="SUPFAM" id="SSF47336">
    <property type="entry name" value="ACP-like"/>
    <property type="match status" value="2"/>
</dbReference>
<dbReference type="FunFam" id="3.40.50.12780:FF:000012">
    <property type="entry name" value="Non-ribosomal peptide synthetase"/>
    <property type="match status" value="1"/>
</dbReference>
<dbReference type="Gene3D" id="3.30.559.10">
    <property type="entry name" value="Chloramphenicol acetyltransferase-like domain"/>
    <property type="match status" value="1"/>
</dbReference>
<evidence type="ECO:0000313" key="9">
    <source>
        <dbReference type="Proteomes" id="UP000182649"/>
    </source>
</evidence>
<dbReference type="PROSITE" id="PS00455">
    <property type="entry name" value="AMP_BINDING"/>
    <property type="match status" value="2"/>
</dbReference>
<evidence type="ECO:0000256" key="2">
    <source>
        <dbReference type="ARBA" id="ARBA00022450"/>
    </source>
</evidence>
<dbReference type="GO" id="GO:0031177">
    <property type="term" value="F:phosphopantetheine binding"/>
    <property type="evidence" value="ECO:0007669"/>
    <property type="project" value="InterPro"/>
</dbReference>
<keyword evidence="5" id="KW-0443">Lipid metabolism</keyword>
<evidence type="ECO:0000256" key="6">
    <source>
        <dbReference type="SAM" id="Phobius"/>
    </source>
</evidence>
<dbReference type="PROSITE" id="PS50075">
    <property type="entry name" value="CARRIER"/>
    <property type="match status" value="2"/>
</dbReference>
<dbReference type="PANTHER" id="PTHR45527">
    <property type="entry name" value="NONRIBOSOMAL PEPTIDE SYNTHETASE"/>
    <property type="match status" value="1"/>
</dbReference>
<dbReference type="InterPro" id="IPR025110">
    <property type="entry name" value="AMP-bd_C"/>
</dbReference>
<feature type="transmembrane region" description="Helical" evidence="6">
    <location>
        <begin position="82"/>
        <end position="101"/>
    </location>
</feature>
<dbReference type="PANTHER" id="PTHR45527:SF1">
    <property type="entry name" value="FATTY ACID SYNTHASE"/>
    <property type="match status" value="1"/>
</dbReference>
<dbReference type="Gene3D" id="2.30.38.10">
    <property type="entry name" value="Luciferase, Domain 3"/>
    <property type="match status" value="1"/>
</dbReference>
<dbReference type="InterPro" id="IPR010071">
    <property type="entry name" value="AA_adenyl_dom"/>
</dbReference>
<dbReference type="FunFam" id="3.40.50.980:FF:000001">
    <property type="entry name" value="Non-ribosomal peptide synthetase"/>
    <property type="match status" value="1"/>
</dbReference>
<dbReference type="SUPFAM" id="SSF52777">
    <property type="entry name" value="CoA-dependent acyltransferases"/>
    <property type="match status" value="2"/>
</dbReference>
<dbReference type="GO" id="GO:0071766">
    <property type="term" value="P:Actinobacterium-type cell wall biogenesis"/>
    <property type="evidence" value="ECO:0007669"/>
    <property type="project" value="UniProtKB-ARBA"/>
</dbReference>
<evidence type="ECO:0000256" key="3">
    <source>
        <dbReference type="ARBA" id="ARBA00022553"/>
    </source>
</evidence>
<dbReference type="CDD" id="cd19531">
    <property type="entry name" value="LCL_NRPS-like"/>
    <property type="match status" value="1"/>
</dbReference>
<evidence type="ECO:0000259" key="7">
    <source>
        <dbReference type="PROSITE" id="PS50075"/>
    </source>
</evidence>
<dbReference type="InterPro" id="IPR036736">
    <property type="entry name" value="ACP-like_sf"/>
</dbReference>
<dbReference type="Gene3D" id="3.30.559.30">
    <property type="entry name" value="Nonribosomal peptide synthetase, condensation domain"/>
    <property type="match status" value="1"/>
</dbReference>
<dbReference type="Pfam" id="PF00668">
    <property type="entry name" value="Condensation"/>
    <property type="match status" value="1"/>
</dbReference>
<keyword evidence="3" id="KW-0597">Phosphoprotein</keyword>
<dbReference type="Pfam" id="PF00501">
    <property type="entry name" value="AMP-binding"/>
    <property type="match status" value="2"/>
</dbReference>
<reference evidence="8 9" key="1">
    <citation type="submission" date="2016-10" db="EMBL/GenBank/DDBJ databases">
        <authorList>
            <person name="de Groot N.N."/>
        </authorList>
    </citation>
    <scope>NUCLEOTIDE SEQUENCE [LARGE SCALE GENOMIC DNA]</scope>
    <source>
        <strain evidence="8 9">Nl14</strain>
    </source>
</reference>
<evidence type="ECO:0000256" key="4">
    <source>
        <dbReference type="ARBA" id="ARBA00022832"/>
    </source>
</evidence>
<dbReference type="Gene3D" id="3.30.300.30">
    <property type="match status" value="2"/>
</dbReference>
<dbReference type="Pfam" id="PF13193">
    <property type="entry name" value="AMP-binding_C"/>
    <property type="match status" value="1"/>
</dbReference>
<dbReference type="InterPro" id="IPR023213">
    <property type="entry name" value="CAT-like_dom_sf"/>
</dbReference>
<keyword evidence="2" id="KW-0596">Phosphopantetheine</keyword>
<dbReference type="OrthoDB" id="8612214at2"/>
<dbReference type="InterPro" id="IPR000873">
    <property type="entry name" value="AMP-dep_synth/lig_dom"/>
</dbReference>
<dbReference type="Pfam" id="PF00550">
    <property type="entry name" value="PP-binding"/>
    <property type="match status" value="2"/>
</dbReference>
<dbReference type="InterPro" id="IPR020845">
    <property type="entry name" value="AMP-binding_CS"/>
</dbReference>
<feature type="domain" description="Carrier" evidence="7">
    <location>
        <begin position="1692"/>
        <end position="1767"/>
    </location>
</feature>
<proteinExistence type="inferred from homology"/>
<protein>
    <submittedName>
        <fullName evidence="8">Amino acid adenylation domain-containing protein</fullName>
    </submittedName>
</protein>
<dbReference type="EMBL" id="FPBZ01000002">
    <property type="protein sequence ID" value="SFU37845.1"/>
    <property type="molecule type" value="Genomic_DNA"/>
</dbReference>
<dbReference type="Gene3D" id="1.10.1200.10">
    <property type="entry name" value="ACP-like"/>
    <property type="match status" value="2"/>
</dbReference>
<dbReference type="FunFam" id="3.30.300.30:FF:000010">
    <property type="entry name" value="Enterobactin synthetase component F"/>
    <property type="match status" value="1"/>
</dbReference>
<dbReference type="InterPro" id="IPR042099">
    <property type="entry name" value="ANL_N_sf"/>
</dbReference>
<dbReference type="InterPro" id="IPR045851">
    <property type="entry name" value="AMP-bd_C_sf"/>
</dbReference>
<dbReference type="SMART" id="SM00823">
    <property type="entry name" value="PKS_PP"/>
    <property type="match status" value="1"/>
</dbReference>
<evidence type="ECO:0000256" key="1">
    <source>
        <dbReference type="ARBA" id="ARBA00006432"/>
    </source>
</evidence>
<keyword evidence="6" id="KW-0812">Transmembrane</keyword>
<dbReference type="GO" id="GO:0009366">
    <property type="term" value="C:enterobactin synthetase complex"/>
    <property type="evidence" value="ECO:0007669"/>
    <property type="project" value="TreeGrafter"/>
</dbReference>
<evidence type="ECO:0000313" key="8">
    <source>
        <dbReference type="EMBL" id="SFU37845.1"/>
    </source>
</evidence>
<dbReference type="CDD" id="cd17649">
    <property type="entry name" value="A_NRPS_PvdJ-like"/>
    <property type="match status" value="1"/>
</dbReference>
<gene>
    <name evidence="8" type="ORF">SAMN05216417_10260</name>
</gene>
<dbReference type="CDD" id="cd05931">
    <property type="entry name" value="FAAL"/>
    <property type="match status" value="1"/>
</dbReference>
<dbReference type="GO" id="GO:0009239">
    <property type="term" value="P:enterobactin biosynthetic process"/>
    <property type="evidence" value="ECO:0007669"/>
    <property type="project" value="TreeGrafter"/>
</dbReference>
<sequence>MTPRSIFHRVYPQNLVTHLRSLALARPTDLALTVMGQEGERAVEKVFDYTTLDQHVRALAAILQDRFSAGERALLLMENDEHYVIGFFACLYAGLIAVPVFPPEMVRERHLARLLAIAADAEARCILTTSEIMPLIARTPVEQFSSYATVLTVDTVKCDNASAWREYFPKEGDIAFLQYTSGSTSTPKGVMVSHGSLMTNTRVFEEGMSINANDIFVSWLPLYHDMGLIGGLLQPIHRGIPVVLMTPRFFIERPVRWLKAISHYRATVSGAPNFAFQLCADRVSDAQLQELDLSSWRVAFSGAEPVRRETMKAFIERFAAAGFPPGTIYPCYGLAEATLFVTGGTRGDGMEAHCFSTQMLAQGRAGVAEQGTSLVACGVPASGHTVRVVDPETGVQLPDGTIGEIWTDGASLACGYWRKPEETAETFVSHEGGRWLRTGDLGFIHDGQLYIAGRRKDLIIIRGQNVYPQDLEQVVEDEVEAARKGRVAAFSVETENGEGIGMAVEISRGMQKLIAVETLVQALSETVSGSCHEPLSVVVLLNPGGLPKTSSGKLQRAACRQGWRERTLDAYAIYEFGNFVLGGSGGSVPPLMDDVEISLAGIWETVLNRRGLGREDHFFANGGSSLSAVQAVARIAEHWQIDFTLRSLFENPKLRECAEEIKRVLSVGTPRRTASISILSTARRIGAADAAPLSFGQQRLWFLWQLDRTSTAYHIKQALRLSGPMDAQALQASLDGLVARHESLRTVFRTGAEGSAEQVIQPAVRLHIPHINLDDTPALAREARAKEEADQIISAPFDLTQGPLLRVVLIRLTQDEHILVMAMHHIISDGASMQVLLDELAVRYLVHAQGQLPQFEPLPIRYADYAGWQRSWLEAGEKDRQLTYWRDCLGTEHPVLELPADHPRRPVANYQAARHSFDLTPDVLSRLRSLAQRPDNHSATLFMALMAGFQALLYRLTGQKDIRVGVPVANRNRIETRGIVGFFVNTQVLRGKVDGRMALSTLLAQVREAAIDAQAHQDLPFEQLVEALQPERSLSRTPLFQVTLNHLVSDRRKLDQIKGLKIVDYPLGEQAAQFELTLETIESPDGNVRASFIYASELFDTRTIERLAREYVALLRALAGQPEISIGDVPLLSESDMAQLGAWGAWGANAVAHLSGSAVFDRSAHPVAHEAAHHATHEPVHRRIERQAEERPNGCALIFNDTEITYQELNRRSNRLAHHLIALGVKAEVKVGITVERSIEMIVGLLGILKAGGAYVPLDPDYPRERRHYLVEDSGIRLLLTQSSLRDRIPASEKLSVLELDGAGVKGLAETNPEITLHPDNLAYVIYTSGSTGRPKGVGVSHGPLAMHLAAIREIYDVRPGDRELMFFSMNFDAAAEQWITPLCEGATLVLSSTRDLAGDGFVDRIGKHSITTLHLPPAYLRMLLPLMQRGATSVRTCIAGGEAWFAADLAATQTAFPQARLVNAYGPTETVITPAAWVAHASETDEAAILHEFAPIGRAVGDRKLYVLDEDLNIVPPGCAGELYIGGTGLARGYLNRPGLTADRFVADPFAPDGSRLYRTGDHVRWRNEDNGGQLEYLGRLDHQVKLRGFRVELGEIEGQLLAQPGVREAAVVAKESRNGTRLIAYVASHHGITLNASMLKTALAAVLPDYMLPGSFVLLDSLPLNPNGKVDRQALPLPLAEQIDEAAYQAPVNAVETMISEIWAEVLELPRVGLHNNFFDLGGHSLLLIKVQCKLEERLKTRIAIIDLFRYTTVASLAKFLGQEDRQTDKERLPLQRHQERAQRQRATFIQRRLRAGRTH</sequence>
<keyword evidence="6" id="KW-0472">Membrane</keyword>
<dbReference type="GO" id="GO:0005829">
    <property type="term" value="C:cytosol"/>
    <property type="evidence" value="ECO:0007669"/>
    <property type="project" value="TreeGrafter"/>
</dbReference>
<dbReference type="InterPro" id="IPR001242">
    <property type="entry name" value="Condensation_dom"/>
</dbReference>
<dbReference type="Gene3D" id="3.40.50.980">
    <property type="match status" value="2"/>
</dbReference>
<feature type="domain" description="Carrier" evidence="7">
    <location>
        <begin position="590"/>
        <end position="665"/>
    </location>
</feature>
<dbReference type="GO" id="GO:0043041">
    <property type="term" value="P:amino acid activation for nonribosomal peptide biosynthetic process"/>
    <property type="evidence" value="ECO:0007669"/>
    <property type="project" value="TreeGrafter"/>
</dbReference>
<comment type="similarity">
    <text evidence="1">Belongs to the ATP-dependent AMP-binding enzyme family.</text>
</comment>
<dbReference type="Gene3D" id="3.40.50.12780">
    <property type="entry name" value="N-terminal domain of ligase-like"/>
    <property type="match status" value="1"/>
</dbReference>
<accession>A0A1I7FNW4</accession>
<dbReference type="FunFam" id="3.40.50.12780:FF:000013">
    <property type="entry name" value="Long-chain-fatty-acid--AMP ligase FadD32"/>
    <property type="match status" value="1"/>
</dbReference>